<dbReference type="PANTHER" id="PTHR45586:SF1">
    <property type="entry name" value="LIPOPOLYSACCHARIDE ASSEMBLY PROTEIN B"/>
    <property type="match status" value="1"/>
</dbReference>
<feature type="repeat" description="TPR" evidence="3">
    <location>
        <begin position="127"/>
        <end position="160"/>
    </location>
</feature>
<feature type="signal peptide" evidence="4">
    <location>
        <begin position="1"/>
        <end position="18"/>
    </location>
</feature>
<protein>
    <submittedName>
        <fullName evidence="5">Tetratricopeptide repeat protein</fullName>
    </submittedName>
</protein>
<dbReference type="InterPro" id="IPR019734">
    <property type="entry name" value="TPR_rpt"/>
</dbReference>
<evidence type="ECO:0000256" key="1">
    <source>
        <dbReference type="ARBA" id="ARBA00022737"/>
    </source>
</evidence>
<gene>
    <name evidence="5" type="ORF">IRI77_32040</name>
</gene>
<keyword evidence="2 3" id="KW-0802">TPR repeat</keyword>
<dbReference type="SUPFAM" id="SSF48452">
    <property type="entry name" value="TPR-like"/>
    <property type="match status" value="2"/>
</dbReference>
<dbReference type="KEGG" id="pfer:IRI77_32040"/>
<dbReference type="RefSeq" id="WP_194449014.1">
    <property type="nucleotide sequence ID" value="NZ_CP063849.1"/>
</dbReference>
<dbReference type="InterPro" id="IPR051012">
    <property type="entry name" value="CellSynth/LPSAsmb/PSIAsmb"/>
</dbReference>
<dbReference type="Pfam" id="PF13432">
    <property type="entry name" value="TPR_16"/>
    <property type="match status" value="4"/>
</dbReference>
<organism evidence="5 6">
    <name type="scientific">Paludibaculum fermentans</name>
    <dbReference type="NCBI Taxonomy" id="1473598"/>
    <lineage>
        <taxon>Bacteria</taxon>
        <taxon>Pseudomonadati</taxon>
        <taxon>Acidobacteriota</taxon>
        <taxon>Terriglobia</taxon>
        <taxon>Bryobacterales</taxon>
        <taxon>Bryobacteraceae</taxon>
        <taxon>Paludibaculum</taxon>
    </lineage>
</organism>
<evidence type="ECO:0000256" key="2">
    <source>
        <dbReference type="ARBA" id="ARBA00022803"/>
    </source>
</evidence>
<dbReference type="SMART" id="SM00028">
    <property type="entry name" value="TPR"/>
    <property type="match status" value="8"/>
</dbReference>
<evidence type="ECO:0000256" key="3">
    <source>
        <dbReference type="PROSITE-ProRule" id="PRU00339"/>
    </source>
</evidence>
<accession>A0A7S7NPH7</accession>
<dbReference type="Gene3D" id="1.25.40.10">
    <property type="entry name" value="Tetratricopeptide repeat domain"/>
    <property type="match status" value="2"/>
</dbReference>
<evidence type="ECO:0000313" key="5">
    <source>
        <dbReference type="EMBL" id="QOY87345.1"/>
    </source>
</evidence>
<sequence length="380" mass="42367">MYCSPPLLAVLLCSVCLAQDSASPRDQMQAHLDAGRYPQAIRVIQAAIAKDPNSIGWQFNLAYALTMNGQDSEAIAAYKRVLTMNDPPKVDLSPARANLAQLLVKTGAFQEALPLLEEMSQKRPTDPKPFYLLGRAYAGLGDWAKSTPAFEKAIELDPKDTATMLELADVYERSKQLEKAAAIYAKLPDDPAAQERRGVLLLQAGDLPGAIQSLEAARAKSPTTAVQYALATAYLRAKQPEKSLPLAEQIVAAEPNNFDMRMFYGRLLRDQKRYDDAVKQFYVAVNAKKDSLEAWNEFTAMLILLKKYDAALTALEQVKAMNGETPAYYYFRATMFDAMAQHKPALENYLKFLSISEGKFPDEEWKARQRADALKRVVNR</sequence>
<keyword evidence="1" id="KW-0677">Repeat</keyword>
<dbReference type="AlphaFoldDB" id="A0A7S7NPH7"/>
<dbReference type="EMBL" id="CP063849">
    <property type="protein sequence ID" value="QOY87345.1"/>
    <property type="molecule type" value="Genomic_DNA"/>
</dbReference>
<proteinExistence type="predicted"/>
<dbReference type="PROSITE" id="PS50005">
    <property type="entry name" value="TPR"/>
    <property type="match status" value="1"/>
</dbReference>
<evidence type="ECO:0000256" key="4">
    <source>
        <dbReference type="SAM" id="SignalP"/>
    </source>
</evidence>
<reference evidence="5 6" key="1">
    <citation type="submission" date="2020-10" db="EMBL/GenBank/DDBJ databases">
        <title>Complete genome sequence of Paludibaculum fermentans P105T, a facultatively anaerobic acidobacterium capable of dissimilatory Fe(III) reduction.</title>
        <authorList>
            <person name="Dedysh S.N."/>
            <person name="Beletsky A.V."/>
            <person name="Kulichevskaya I.S."/>
            <person name="Mardanov A.V."/>
            <person name="Ravin N.V."/>
        </authorList>
    </citation>
    <scope>NUCLEOTIDE SEQUENCE [LARGE SCALE GENOMIC DNA]</scope>
    <source>
        <strain evidence="5 6">P105</strain>
    </source>
</reference>
<dbReference type="InterPro" id="IPR011990">
    <property type="entry name" value="TPR-like_helical_dom_sf"/>
</dbReference>
<evidence type="ECO:0000313" key="6">
    <source>
        <dbReference type="Proteomes" id="UP000593892"/>
    </source>
</evidence>
<keyword evidence="4" id="KW-0732">Signal</keyword>
<keyword evidence="6" id="KW-1185">Reference proteome</keyword>
<name>A0A7S7NPH7_PALFE</name>
<dbReference type="PANTHER" id="PTHR45586">
    <property type="entry name" value="TPR REPEAT-CONTAINING PROTEIN PA4667"/>
    <property type="match status" value="1"/>
</dbReference>
<feature type="chain" id="PRO_5032501783" evidence="4">
    <location>
        <begin position="19"/>
        <end position="380"/>
    </location>
</feature>
<dbReference type="Proteomes" id="UP000593892">
    <property type="component" value="Chromosome"/>
</dbReference>